<name>A0A8H3DX91_9AGAM</name>
<comment type="caution">
    <text evidence="2">The sequence shown here is derived from an EMBL/GenBank/DDBJ whole genome shotgun (WGS) entry which is preliminary data.</text>
</comment>
<gene>
    <name evidence="2" type="ORF">RDB_LOCUS26503</name>
</gene>
<accession>A0A8H3DX91</accession>
<dbReference type="EMBL" id="CAJNJQ010000536">
    <property type="protein sequence ID" value="CAE7084570.1"/>
    <property type="molecule type" value="Genomic_DNA"/>
</dbReference>
<evidence type="ECO:0000313" key="3">
    <source>
        <dbReference type="Proteomes" id="UP000663827"/>
    </source>
</evidence>
<dbReference type="InterPro" id="IPR010259">
    <property type="entry name" value="S8pro/Inhibitor_I9"/>
</dbReference>
<organism evidence="2 3">
    <name type="scientific">Rhizoctonia solani</name>
    <dbReference type="NCBI Taxonomy" id="456999"/>
    <lineage>
        <taxon>Eukaryota</taxon>
        <taxon>Fungi</taxon>
        <taxon>Dikarya</taxon>
        <taxon>Basidiomycota</taxon>
        <taxon>Agaricomycotina</taxon>
        <taxon>Agaricomycetes</taxon>
        <taxon>Cantharellales</taxon>
        <taxon>Ceratobasidiaceae</taxon>
        <taxon>Rhizoctonia</taxon>
    </lineage>
</organism>
<dbReference type="InterPro" id="IPR037045">
    <property type="entry name" value="S8pro/Inhibitor_I9_sf"/>
</dbReference>
<dbReference type="Proteomes" id="UP000663827">
    <property type="component" value="Unassembled WGS sequence"/>
</dbReference>
<protein>
    <recommendedName>
        <fullName evidence="1">Inhibitor I9 domain-containing protein</fullName>
    </recommendedName>
</protein>
<dbReference type="AlphaFoldDB" id="A0A8H3DX91"/>
<dbReference type="Gene3D" id="3.30.70.80">
    <property type="entry name" value="Peptidase S8 propeptide/proteinase inhibitor I9"/>
    <property type="match status" value="1"/>
</dbReference>
<evidence type="ECO:0000313" key="2">
    <source>
        <dbReference type="EMBL" id="CAE7084570.1"/>
    </source>
</evidence>
<reference evidence="2" key="1">
    <citation type="submission" date="2021-01" db="EMBL/GenBank/DDBJ databases">
        <authorList>
            <person name="Kaushik A."/>
        </authorList>
    </citation>
    <scope>NUCLEOTIDE SEQUENCE</scope>
    <source>
        <strain evidence="2">AG5</strain>
    </source>
</reference>
<feature type="domain" description="Inhibitor I9" evidence="1">
    <location>
        <begin position="20"/>
        <end position="88"/>
    </location>
</feature>
<dbReference type="SUPFAM" id="SSF54897">
    <property type="entry name" value="Protease propeptides/inhibitors"/>
    <property type="match status" value="1"/>
</dbReference>
<proteinExistence type="predicted"/>
<evidence type="ECO:0000259" key="1">
    <source>
        <dbReference type="Pfam" id="PF05922"/>
    </source>
</evidence>
<sequence>MNEPPTVPILRSPENTIPNQYLVRLKEDGDMATHLAWLQQQDPTPDGGSPKCKVLYQYKRHKGYAAVLSKPVLEDLTKRDDVQLIAEDCQPTW</sequence>
<dbReference type="Pfam" id="PF05922">
    <property type="entry name" value="Inhibitor_I9"/>
    <property type="match status" value="1"/>
</dbReference>